<dbReference type="Proteomes" id="UP000075880">
    <property type="component" value="Unassembled WGS sequence"/>
</dbReference>
<name>A0AAG5D7I9_ANOAO</name>
<evidence type="ECO:0000313" key="1">
    <source>
        <dbReference type="EnsemblMetazoa" id="ENSAATROPP006603"/>
    </source>
</evidence>
<sequence length="57" mass="6470">MHVQRHCNLFVNSLMVLTSQEGPARALEVKVCIGTYGMFGTHVLGQGKNNRPIHWYE</sequence>
<protein>
    <submittedName>
        <fullName evidence="1">Uncharacterized protein</fullName>
    </submittedName>
</protein>
<evidence type="ECO:0000313" key="2">
    <source>
        <dbReference type="Proteomes" id="UP000075880"/>
    </source>
</evidence>
<proteinExistence type="predicted"/>
<dbReference type="AlphaFoldDB" id="A0AAG5D7I9"/>
<keyword evidence="2" id="KW-1185">Reference proteome</keyword>
<reference evidence="1" key="1">
    <citation type="submission" date="2024-04" db="UniProtKB">
        <authorList>
            <consortium name="EnsemblMetazoa"/>
        </authorList>
    </citation>
    <scope>IDENTIFICATION</scope>
    <source>
        <strain evidence="1">EBRO</strain>
    </source>
</reference>
<dbReference type="EnsemblMetazoa" id="ENSAATROPT007373">
    <property type="protein sequence ID" value="ENSAATROPP006603"/>
    <property type="gene ID" value="ENSAATROPG005998"/>
</dbReference>
<accession>A0AAG5D7I9</accession>
<organism evidence="1 2">
    <name type="scientific">Anopheles atroparvus</name>
    <name type="common">European mosquito</name>
    <dbReference type="NCBI Taxonomy" id="41427"/>
    <lineage>
        <taxon>Eukaryota</taxon>
        <taxon>Metazoa</taxon>
        <taxon>Ecdysozoa</taxon>
        <taxon>Arthropoda</taxon>
        <taxon>Hexapoda</taxon>
        <taxon>Insecta</taxon>
        <taxon>Pterygota</taxon>
        <taxon>Neoptera</taxon>
        <taxon>Endopterygota</taxon>
        <taxon>Diptera</taxon>
        <taxon>Nematocera</taxon>
        <taxon>Culicoidea</taxon>
        <taxon>Culicidae</taxon>
        <taxon>Anophelinae</taxon>
        <taxon>Anopheles</taxon>
    </lineage>
</organism>